<reference evidence="5 6" key="1">
    <citation type="submission" date="2024-05" db="EMBL/GenBank/DDBJ databases">
        <authorList>
            <person name="Jiang F."/>
        </authorList>
    </citation>
    <scope>NUCLEOTIDE SEQUENCE [LARGE SCALE GENOMIC DNA]</scope>
    <source>
        <strain evidence="5 6">LZ166</strain>
    </source>
</reference>
<evidence type="ECO:0000256" key="1">
    <source>
        <dbReference type="ARBA" id="ARBA00009191"/>
    </source>
</evidence>
<evidence type="ECO:0000313" key="5">
    <source>
        <dbReference type="EMBL" id="MEX0408076.1"/>
    </source>
</evidence>
<keyword evidence="6" id="KW-1185">Reference proteome</keyword>
<gene>
    <name evidence="5" type="ORF">ABGN05_20665</name>
</gene>
<comment type="similarity">
    <text evidence="1">Belongs to the strictosidine synthase family.</text>
</comment>
<dbReference type="RefSeq" id="WP_367955959.1">
    <property type="nucleotide sequence ID" value="NZ_JBDPGJ010000005.1"/>
</dbReference>
<dbReference type="PANTHER" id="PTHR10426:SF88">
    <property type="entry name" value="ADIPOCYTE PLASMA MEMBRANE-ASSOCIATED PROTEIN HEMOMUCIN-RELATED"/>
    <property type="match status" value="1"/>
</dbReference>
<keyword evidence="2" id="KW-0597">Phosphoprotein</keyword>
<accession>A0ABV3SQ98</accession>
<evidence type="ECO:0000259" key="4">
    <source>
        <dbReference type="Pfam" id="PF03088"/>
    </source>
</evidence>
<sequence>MIGAFSRAFDNLFGRGEAAVTVPPLDGALRPNRMLDEAGSRTPLAEVDCLAVHDGVLVASAEDGVFMLDSDGNWTRRRAYGSAVACIAPVGADGLAIALDSGYVVIEGGRFDGKRYRADASVSCITAIAVHEGQLYLANGSTAYGAEAWQRDLLERGATGSIWRIDLESGQATRLADRLAWPAGLAVDAGGIVFSEAWKHRLVRIDLAKGGGTRVLHADLPGYPGRLSAAVGGWWLAVFAPRSQLVEFVLREPAYRHRMIAEVPRPYWVAPKLKSGRSYYEPLQGGGVKHLGLLKPWAPTMSFGLCVRLDRDFQPRASLQSRADGSTHGVTSVVEHDGRIVVAARGDGVVVTLPREAVGMHEGDVA</sequence>
<organism evidence="5 6">
    <name type="scientific">Aquibium pacificus</name>
    <dbReference type="NCBI Taxonomy" id="3153579"/>
    <lineage>
        <taxon>Bacteria</taxon>
        <taxon>Pseudomonadati</taxon>
        <taxon>Pseudomonadota</taxon>
        <taxon>Alphaproteobacteria</taxon>
        <taxon>Hyphomicrobiales</taxon>
        <taxon>Phyllobacteriaceae</taxon>
        <taxon>Aquibium</taxon>
    </lineage>
</organism>
<evidence type="ECO:0000256" key="2">
    <source>
        <dbReference type="ARBA" id="ARBA00022553"/>
    </source>
</evidence>
<evidence type="ECO:0000313" key="6">
    <source>
        <dbReference type="Proteomes" id="UP001556692"/>
    </source>
</evidence>
<dbReference type="SUPFAM" id="SSF63829">
    <property type="entry name" value="Calcium-dependent phosphotriesterase"/>
    <property type="match status" value="1"/>
</dbReference>
<comment type="caution">
    <text evidence="5">The sequence shown here is derived from an EMBL/GenBank/DDBJ whole genome shotgun (WGS) entry which is preliminary data.</text>
</comment>
<dbReference type="PANTHER" id="PTHR10426">
    <property type="entry name" value="STRICTOSIDINE SYNTHASE-RELATED"/>
    <property type="match status" value="1"/>
</dbReference>
<dbReference type="Gene3D" id="2.120.10.30">
    <property type="entry name" value="TolB, C-terminal domain"/>
    <property type="match status" value="1"/>
</dbReference>
<dbReference type="Pfam" id="PF03088">
    <property type="entry name" value="Str_synth"/>
    <property type="match status" value="1"/>
</dbReference>
<protein>
    <recommendedName>
        <fullName evidence="4">Strictosidine synthase conserved region domain-containing protein</fullName>
    </recommendedName>
</protein>
<dbReference type="InterPro" id="IPR018119">
    <property type="entry name" value="Strictosidine_synth_cons-reg"/>
</dbReference>
<feature type="domain" description="Strictosidine synthase conserved region" evidence="4">
    <location>
        <begin position="128"/>
        <end position="204"/>
    </location>
</feature>
<dbReference type="EMBL" id="JBDPGJ010000005">
    <property type="protein sequence ID" value="MEX0408076.1"/>
    <property type="molecule type" value="Genomic_DNA"/>
</dbReference>
<evidence type="ECO:0000256" key="3">
    <source>
        <dbReference type="ARBA" id="ARBA00023180"/>
    </source>
</evidence>
<name>A0ABV3SQ98_9HYPH</name>
<proteinExistence type="inferred from homology"/>
<dbReference type="Proteomes" id="UP001556692">
    <property type="component" value="Unassembled WGS sequence"/>
</dbReference>
<keyword evidence="3" id="KW-0325">Glycoprotein</keyword>
<dbReference type="InterPro" id="IPR011042">
    <property type="entry name" value="6-blade_b-propeller_TolB-like"/>
</dbReference>